<dbReference type="HAMAP" id="MF_00423">
    <property type="entry name" value="SelA"/>
    <property type="match status" value="1"/>
</dbReference>
<keyword evidence="12" id="KW-1185">Reference proteome</keyword>
<proteinExistence type="inferred from homology"/>
<feature type="domain" description="L-seryl-tRNA selenium transferase N-terminal" evidence="10">
    <location>
        <begin position="31"/>
        <end position="70"/>
    </location>
</feature>
<dbReference type="RefSeq" id="WP_364446168.1">
    <property type="nucleotide sequence ID" value="NZ_JBFARM010000002.1"/>
</dbReference>
<dbReference type="Proteomes" id="UP001552427">
    <property type="component" value="Unassembled WGS sequence"/>
</dbReference>
<dbReference type="SUPFAM" id="SSF53383">
    <property type="entry name" value="PLP-dependent transferases"/>
    <property type="match status" value="1"/>
</dbReference>
<dbReference type="InterPro" id="IPR004534">
    <property type="entry name" value="SelA_trans"/>
</dbReference>
<name>A0ABV3GZ17_9ACTN</name>
<keyword evidence="5 8" id="KW-0648">Protein biosynthesis</keyword>
<evidence type="ECO:0000256" key="2">
    <source>
        <dbReference type="ARBA" id="ARBA00022490"/>
    </source>
</evidence>
<dbReference type="PANTHER" id="PTHR32328:SF0">
    <property type="entry name" value="L-SERYL-TRNA(SEC) SELENIUM TRANSFERASE"/>
    <property type="match status" value="1"/>
</dbReference>
<comment type="cofactor">
    <cofactor evidence="1 8">
        <name>pyridoxal 5'-phosphate</name>
        <dbReference type="ChEBI" id="CHEBI:597326"/>
    </cofactor>
</comment>
<keyword evidence="3 8" id="KW-0808">Transferase</keyword>
<organism evidence="11 12">
    <name type="scientific">Nonomuraea bangladeshensis</name>
    <dbReference type="NCBI Taxonomy" id="404385"/>
    <lineage>
        <taxon>Bacteria</taxon>
        <taxon>Bacillati</taxon>
        <taxon>Actinomycetota</taxon>
        <taxon>Actinomycetes</taxon>
        <taxon>Streptosporangiales</taxon>
        <taxon>Streptosporangiaceae</taxon>
        <taxon>Nonomuraea</taxon>
    </lineage>
</organism>
<evidence type="ECO:0000256" key="6">
    <source>
        <dbReference type="ARBA" id="ARBA00023266"/>
    </source>
</evidence>
<dbReference type="EC" id="2.9.1.1" evidence="8"/>
<evidence type="ECO:0000256" key="8">
    <source>
        <dbReference type="HAMAP-Rule" id="MF_00423"/>
    </source>
</evidence>
<feature type="compositionally biased region" description="Basic and acidic residues" evidence="9">
    <location>
        <begin position="15"/>
        <end position="32"/>
    </location>
</feature>
<sequence>MDPTHQAGRTGQAERGSRRTGGEPDRAGDPRRALPKVDSLLAHPRLVERLGVWGRPLLTTMARRALDEARASLAGGGQPPPLDALAGAVSDALDRLTSGRVRAVVNATGVVLHTNLGRAPLSAQALEAVKAAAGYSTVEFDLTTGERGKRGSTVSALLRELTGAEAALAVNNAAAALMLILGAFARDREVIVSRGELVEIGGEFRIPSILEAAGANLVEVGATNRTHLADYASAIGKRTALILVVHPSNYRIEGFTAQPALADLVELAGAHRLPLVHDLGSGLLRGRLGDEPALDESLSAGVDLAVFSGDKLFGGPQAGLVVGRGELVARLARHPIARAVRIDKLTLAALEATLLTHLSGRPDDLPVLRMLAVPLDELRRRAERLATGLGERAKVREGTGVVGGGSLPTERLPSVVVEITPLGLTETAVVSGLRAADPPVIVRTERGRVLVDLRTVPPEQDDLVLRSLQEIMSAR</sequence>
<comment type="similarity">
    <text evidence="7 8">Belongs to the SelA family.</text>
</comment>
<gene>
    <name evidence="8 11" type="primary">selA</name>
    <name evidence="11" type="ORF">AB0K40_08445</name>
</gene>
<reference evidence="11 12" key="1">
    <citation type="submission" date="2024-06" db="EMBL/GenBank/DDBJ databases">
        <title>The Natural Products Discovery Center: Release of the First 8490 Sequenced Strains for Exploring Actinobacteria Biosynthetic Diversity.</title>
        <authorList>
            <person name="Kalkreuter E."/>
            <person name="Kautsar S.A."/>
            <person name="Yang D."/>
            <person name="Bader C.D."/>
            <person name="Teijaro C.N."/>
            <person name="Fluegel L."/>
            <person name="Davis C.M."/>
            <person name="Simpson J.R."/>
            <person name="Lauterbach L."/>
            <person name="Steele A.D."/>
            <person name="Gui C."/>
            <person name="Meng S."/>
            <person name="Li G."/>
            <person name="Viehrig K."/>
            <person name="Ye F."/>
            <person name="Su P."/>
            <person name="Kiefer A.F."/>
            <person name="Nichols A."/>
            <person name="Cepeda A.J."/>
            <person name="Yan W."/>
            <person name="Fan B."/>
            <person name="Jiang Y."/>
            <person name="Adhikari A."/>
            <person name="Zheng C.-J."/>
            <person name="Schuster L."/>
            <person name="Cowan T.M."/>
            <person name="Smanski M.J."/>
            <person name="Chevrette M.G."/>
            <person name="De Carvalho L.P.S."/>
            <person name="Shen B."/>
        </authorList>
    </citation>
    <scope>NUCLEOTIDE SEQUENCE [LARGE SCALE GENOMIC DNA]</scope>
    <source>
        <strain evidence="11 12">NPDC049574</strain>
    </source>
</reference>
<dbReference type="Pfam" id="PF12390">
    <property type="entry name" value="Se-cys_synth_N"/>
    <property type="match status" value="1"/>
</dbReference>
<dbReference type="InterPro" id="IPR015424">
    <property type="entry name" value="PyrdxlP-dep_Trfase"/>
</dbReference>
<comment type="function">
    <text evidence="8">Converts seryl-tRNA(Sec) to selenocysteinyl-tRNA(Sec) required for selenoprotein biosynthesis.</text>
</comment>
<evidence type="ECO:0000256" key="1">
    <source>
        <dbReference type="ARBA" id="ARBA00001933"/>
    </source>
</evidence>
<comment type="catalytic activity">
    <reaction evidence="8">
        <text>L-seryl-tRNA(Sec) + selenophosphate + H(+) = L-selenocysteinyl-tRNA(Sec) + phosphate</text>
        <dbReference type="Rhea" id="RHEA:22728"/>
        <dbReference type="Rhea" id="RHEA-COMP:9742"/>
        <dbReference type="Rhea" id="RHEA-COMP:9743"/>
        <dbReference type="ChEBI" id="CHEBI:15378"/>
        <dbReference type="ChEBI" id="CHEBI:16144"/>
        <dbReference type="ChEBI" id="CHEBI:43474"/>
        <dbReference type="ChEBI" id="CHEBI:78533"/>
        <dbReference type="ChEBI" id="CHEBI:78573"/>
        <dbReference type="EC" id="2.9.1.1"/>
    </reaction>
</comment>
<protein>
    <recommendedName>
        <fullName evidence="8">L-seryl-tRNA(Sec) selenium transferase</fullName>
        <ecNumber evidence="8">2.9.1.1</ecNumber>
    </recommendedName>
    <alternativeName>
        <fullName evidence="8">Selenocysteine synthase</fullName>
        <shortName evidence="8">Sec synthase</shortName>
    </alternativeName>
    <alternativeName>
        <fullName evidence="8">Selenocysteinyl-tRNA(Sec) synthase</fullName>
    </alternativeName>
</protein>
<evidence type="ECO:0000256" key="4">
    <source>
        <dbReference type="ARBA" id="ARBA00022898"/>
    </source>
</evidence>
<dbReference type="InterPro" id="IPR025862">
    <property type="entry name" value="SelA_trans_N_dom"/>
</dbReference>
<keyword evidence="6 8" id="KW-0711">Selenium</keyword>
<evidence type="ECO:0000256" key="3">
    <source>
        <dbReference type="ARBA" id="ARBA00022679"/>
    </source>
</evidence>
<evidence type="ECO:0000256" key="9">
    <source>
        <dbReference type="SAM" id="MobiDB-lite"/>
    </source>
</evidence>
<dbReference type="InterPro" id="IPR015421">
    <property type="entry name" value="PyrdxlP-dep_Trfase_major"/>
</dbReference>
<evidence type="ECO:0000259" key="10">
    <source>
        <dbReference type="Pfam" id="PF12390"/>
    </source>
</evidence>
<dbReference type="EMBL" id="JBFARM010000002">
    <property type="protein sequence ID" value="MEV4285522.1"/>
    <property type="molecule type" value="Genomic_DNA"/>
</dbReference>
<dbReference type="Gene3D" id="3.40.640.10">
    <property type="entry name" value="Type I PLP-dependent aspartate aminotransferase-like (Major domain)"/>
    <property type="match status" value="1"/>
</dbReference>
<evidence type="ECO:0000256" key="7">
    <source>
        <dbReference type="ARBA" id="ARBA00044507"/>
    </source>
</evidence>
<evidence type="ECO:0000256" key="5">
    <source>
        <dbReference type="ARBA" id="ARBA00022917"/>
    </source>
</evidence>
<comment type="pathway">
    <text evidence="8">Aminoacyl-tRNA biosynthesis; selenocysteinyl-tRNA(Sec) biosynthesis; selenocysteinyl-tRNA(Sec) from L-seryl-tRNA(Sec) (bacterial route): step 1/1.</text>
</comment>
<dbReference type="GO" id="GO:0004125">
    <property type="term" value="F:L-seryl-tRNA(Sec) selenium transferase activity"/>
    <property type="evidence" value="ECO:0007669"/>
    <property type="project" value="UniProtKB-EC"/>
</dbReference>
<feature type="region of interest" description="Disordered" evidence="9">
    <location>
        <begin position="1"/>
        <end position="36"/>
    </location>
</feature>
<dbReference type="Gene3D" id="3.90.1150.180">
    <property type="match status" value="1"/>
</dbReference>
<keyword evidence="4 8" id="KW-0663">Pyridoxal phosphate</keyword>
<feature type="modified residue" description="N6-(pyridoxal phosphate)lysine" evidence="8">
    <location>
        <position position="311"/>
    </location>
</feature>
<comment type="subcellular location">
    <subcellularLocation>
        <location evidence="8">Cytoplasm</location>
    </subcellularLocation>
</comment>
<keyword evidence="2 8" id="KW-0963">Cytoplasm</keyword>
<dbReference type="Pfam" id="PF03841">
    <property type="entry name" value="SelA"/>
    <property type="match status" value="1"/>
</dbReference>
<dbReference type="PANTHER" id="PTHR32328">
    <property type="entry name" value="L-SERYL-TRNA(SEC) SELENIUM TRANSFERASE"/>
    <property type="match status" value="1"/>
</dbReference>
<comment type="caution">
    <text evidence="11">The sequence shown here is derived from an EMBL/GenBank/DDBJ whole genome shotgun (WGS) entry which is preliminary data.</text>
</comment>
<dbReference type="InterPro" id="IPR018319">
    <property type="entry name" value="SelA-like"/>
</dbReference>
<dbReference type="NCBIfam" id="TIGR00474">
    <property type="entry name" value="selA"/>
    <property type="match status" value="1"/>
</dbReference>
<accession>A0ABV3GZ17</accession>
<evidence type="ECO:0000313" key="12">
    <source>
        <dbReference type="Proteomes" id="UP001552427"/>
    </source>
</evidence>
<evidence type="ECO:0000313" key="11">
    <source>
        <dbReference type="EMBL" id="MEV4285522.1"/>
    </source>
</evidence>